<reference evidence="1 2" key="1">
    <citation type="journal article" date="2022" name="Nat. Plants">
        <title>Genomes of leafy and leafless Platanthera orchids illuminate the evolution of mycoheterotrophy.</title>
        <authorList>
            <person name="Li M.H."/>
            <person name="Liu K.W."/>
            <person name="Li Z."/>
            <person name="Lu H.C."/>
            <person name="Ye Q.L."/>
            <person name="Zhang D."/>
            <person name="Wang J.Y."/>
            <person name="Li Y.F."/>
            <person name="Zhong Z.M."/>
            <person name="Liu X."/>
            <person name="Yu X."/>
            <person name="Liu D.K."/>
            <person name="Tu X.D."/>
            <person name="Liu B."/>
            <person name="Hao Y."/>
            <person name="Liao X.Y."/>
            <person name="Jiang Y.T."/>
            <person name="Sun W.H."/>
            <person name="Chen J."/>
            <person name="Chen Y.Q."/>
            <person name="Ai Y."/>
            <person name="Zhai J.W."/>
            <person name="Wu S.S."/>
            <person name="Zhou Z."/>
            <person name="Hsiao Y.Y."/>
            <person name="Wu W.L."/>
            <person name="Chen Y.Y."/>
            <person name="Lin Y.F."/>
            <person name="Hsu J.L."/>
            <person name="Li C.Y."/>
            <person name="Wang Z.W."/>
            <person name="Zhao X."/>
            <person name="Zhong W.Y."/>
            <person name="Ma X.K."/>
            <person name="Ma L."/>
            <person name="Huang J."/>
            <person name="Chen G.Z."/>
            <person name="Huang M.Z."/>
            <person name="Huang L."/>
            <person name="Peng D.H."/>
            <person name="Luo Y.B."/>
            <person name="Zou S.Q."/>
            <person name="Chen S.P."/>
            <person name="Lan S."/>
            <person name="Tsai W.C."/>
            <person name="Van de Peer Y."/>
            <person name="Liu Z.J."/>
        </authorList>
    </citation>
    <scope>NUCLEOTIDE SEQUENCE [LARGE SCALE GENOMIC DNA]</scope>
    <source>
        <strain evidence="1">Lor287</strain>
    </source>
</reference>
<comment type="caution">
    <text evidence="1">The sequence shown here is derived from an EMBL/GenBank/DDBJ whole genome shotgun (WGS) entry which is preliminary data.</text>
</comment>
<accession>A0AAP0AU16</accession>
<proteinExistence type="predicted"/>
<evidence type="ECO:0000313" key="2">
    <source>
        <dbReference type="Proteomes" id="UP001418222"/>
    </source>
</evidence>
<evidence type="ECO:0000313" key="1">
    <source>
        <dbReference type="EMBL" id="KAK8914307.1"/>
    </source>
</evidence>
<dbReference type="Proteomes" id="UP001418222">
    <property type="component" value="Unassembled WGS sequence"/>
</dbReference>
<protein>
    <submittedName>
        <fullName evidence="1">Uncharacterized protein</fullName>
    </submittedName>
</protein>
<organism evidence="1 2">
    <name type="scientific">Platanthera zijinensis</name>
    <dbReference type="NCBI Taxonomy" id="2320716"/>
    <lineage>
        <taxon>Eukaryota</taxon>
        <taxon>Viridiplantae</taxon>
        <taxon>Streptophyta</taxon>
        <taxon>Embryophyta</taxon>
        <taxon>Tracheophyta</taxon>
        <taxon>Spermatophyta</taxon>
        <taxon>Magnoliopsida</taxon>
        <taxon>Liliopsida</taxon>
        <taxon>Asparagales</taxon>
        <taxon>Orchidaceae</taxon>
        <taxon>Orchidoideae</taxon>
        <taxon>Orchideae</taxon>
        <taxon>Orchidinae</taxon>
        <taxon>Platanthera</taxon>
    </lineage>
</organism>
<name>A0AAP0AU16_9ASPA</name>
<keyword evidence="2" id="KW-1185">Reference proteome</keyword>
<dbReference type="EMBL" id="JBBWWQ010000021">
    <property type="protein sequence ID" value="KAK8914307.1"/>
    <property type="molecule type" value="Genomic_DNA"/>
</dbReference>
<gene>
    <name evidence="1" type="ORF">KSP39_PZI023614</name>
</gene>
<sequence length="153" mass="17475">MGSSNKRSRMMTRKKACNTLCEPRTDEIPTSEKQVQLPCQADKRILSFSINDWRRIVMGLQWTRSQAANHMDLPGFDDEMQRKSESCSDSVPMSSTSRNNVKLLENFTLPSLKLHDWAKHNVILSMSRRLHLFTFDPFLFSSGVSLAAHNNGT</sequence>
<dbReference type="AlphaFoldDB" id="A0AAP0AU16"/>